<sequence>MSADRQQQDANDKATQESDTKAGSLLATCPLKAQTVKIVPVRYALDEFQLVPEPCPKHNLPSEGNFPGGYFSKQLKCNSYTLRQLTDGWLYVWNQTEKTLHEYEVRGPQLIRYQFGDNEADKPLSERGTALEPKVYLEYNRGSELYLMFSQLRCSWPMLEHYRSNGEAQRRWGRKLSLPGFCRTMAEPHTAPIKVLSQVADIAGEAKFPLAVPSLQDRGEGDEKISGKPVQPLTTYLGPISDKDSALMVALDDIWSDICDIASQTFYLSGQMHEFNEDEMYRRMNAKAVVQICGGLDMLGEDGWLHNDKLPPKVRGNELAINRYLDKLTDYREAVNRYEDQLRIYAAQGAKGIVSPDEFLKLEQELAAEYGSAWNLDLPRWEAERDRRKYANMQKAESFLTKHLQHDSALMEEIGPRVDELFDCHFHIQADARVLGADCHHPSHQEGLTTWMSDSLQLLVMFLDDAKRDILASAFSSASKAQALIALTTSGFDPLLHQELNGHLQKPAALLSATGVSVSNNAVLRMNEVKAAFNELPFIEHKWATDLHQDVHKTLDAMRQAFADKTSQGWSHVLEAIFPLFRGEKGISTHSTSLMLQSLLINSFVEDIPLKIEELFDYEKAFQTYQEKLSALEGKVGGLKKQESNLKKAIGNADKKTKDAKRKQKKNKKTYKQGRKKAVRRAAGKGKEFRNKLQKVTGEISEAEEALQLLVEEKPYWAAAKQQAVTLESRRQLSEGIKGYLDKGKKLASHITLGRTAILLGYINLLYTPMPEKYSWGSFKFDSSDAESKKLHTLIYNTGYLVAFGIAAIWYDPLLTKIKQTVTASGEKSIYKATYLVKDRVVPLFKLSFKQATGVHGIEFAKVLSSFRMAALSLGVASAVANAYEIAQIGQELGLWGENPADLNAVERSLKWVQEASLAVSLGGMAIQALAAFGFVAGSPLILPILAIAGVAYLLSSIAFIFFSRDDIDKWLDHSDFGSSPLWQDAPHEAFQHLQDILLKPAVYMQPSCSSKLAAILEKSSIPNQLLNHETVSGCWLLFNLPTAGTHIELAEVYHEYTLWGATQITNSDWDGMEAIAVTPEAVRNLIENGFPETWDEMDDSYIVENNSQYWLMYVPLTPAELFENPLKSQSELWLNISRPRQRNIDKTWHYKLQPKSLSQILGVWGKLQEEEARFTFPEPNEVTGIIF</sequence>
<gene>
    <name evidence="5" type="ORF">MRN67_17490</name>
</gene>
<evidence type="ECO:0000256" key="2">
    <source>
        <dbReference type="SAM" id="MobiDB-lite"/>
    </source>
</evidence>
<dbReference type="Pfam" id="PF20249">
    <property type="entry name" value="VasX_N"/>
    <property type="match status" value="1"/>
</dbReference>
<dbReference type="EMBL" id="CP095355">
    <property type="protein sequence ID" value="XAG88028.1"/>
    <property type="molecule type" value="Genomic_DNA"/>
</dbReference>
<evidence type="ECO:0000256" key="1">
    <source>
        <dbReference type="SAM" id="Coils"/>
    </source>
</evidence>
<proteinExistence type="predicted"/>
<evidence type="ECO:0000259" key="4">
    <source>
        <dbReference type="Pfam" id="PF20249"/>
    </source>
</evidence>
<keyword evidence="1" id="KW-0175">Coiled coil</keyword>
<feature type="domain" description="Toxin VasX N-terminal region" evidence="4">
    <location>
        <begin position="29"/>
        <end position="178"/>
    </location>
</feature>
<feature type="transmembrane region" description="Helical" evidence="3">
    <location>
        <begin position="794"/>
        <end position="811"/>
    </location>
</feature>
<name>A0AAU6VRE4_UNCXX</name>
<feature type="transmembrane region" description="Helical" evidence="3">
    <location>
        <begin position="916"/>
        <end position="935"/>
    </location>
</feature>
<protein>
    <recommendedName>
        <fullName evidence="4">Toxin VasX N-terminal region domain-containing protein</fullName>
    </recommendedName>
</protein>
<evidence type="ECO:0000256" key="3">
    <source>
        <dbReference type="SAM" id="Phobius"/>
    </source>
</evidence>
<feature type="region of interest" description="Disordered" evidence="2">
    <location>
        <begin position="1"/>
        <end position="20"/>
    </location>
</feature>
<keyword evidence="3" id="KW-0472">Membrane</keyword>
<organism evidence="5">
    <name type="scientific">bacterium 19CA01SA08</name>
    <dbReference type="NCBI Taxonomy" id="2920574"/>
    <lineage>
        <taxon>Bacteria</taxon>
    </lineage>
</organism>
<keyword evidence="3" id="KW-0812">Transmembrane</keyword>
<feature type="region of interest" description="Disordered" evidence="2">
    <location>
        <begin position="650"/>
        <end position="677"/>
    </location>
</feature>
<feature type="coiled-coil region" evidence="1">
    <location>
        <begin position="321"/>
        <end position="348"/>
    </location>
</feature>
<evidence type="ECO:0000313" key="5">
    <source>
        <dbReference type="EMBL" id="XAG88028.1"/>
    </source>
</evidence>
<dbReference type="AlphaFoldDB" id="A0AAU6VRE4"/>
<feature type="compositionally biased region" description="Basic residues" evidence="2">
    <location>
        <begin position="658"/>
        <end position="677"/>
    </location>
</feature>
<feature type="transmembrane region" description="Helical" evidence="3">
    <location>
        <begin position="941"/>
        <end position="963"/>
    </location>
</feature>
<keyword evidence="3" id="KW-1133">Transmembrane helix</keyword>
<accession>A0AAU6VRE4</accession>
<dbReference type="InterPro" id="IPR046864">
    <property type="entry name" value="VasX_N"/>
</dbReference>
<dbReference type="CDD" id="cd20708">
    <property type="entry name" value="MIX_IV"/>
    <property type="match status" value="1"/>
</dbReference>
<feature type="coiled-coil region" evidence="1">
    <location>
        <begin position="686"/>
        <end position="713"/>
    </location>
</feature>
<reference evidence="5" key="1">
    <citation type="submission" date="2022-03" db="EMBL/GenBank/DDBJ databases">
        <title>Sea Food Isolates.</title>
        <authorList>
            <person name="Li c."/>
        </authorList>
    </citation>
    <scope>NUCLEOTIDE SEQUENCE</scope>
    <source>
        <strain evidence="5">19CA01SA08</strain>
    </source>
</reference>